<dbReference type="RefSeq" id="WP_203194454.1">
    <property type="nucleotide sequence ID" value="NZ_CP063362.1"/>
</dbReference>
<dbReference type="InterPro" id="IPR037523">
    <property type="entry name" value="VOC_core"/>
</dbReference>
<dbReference type="PANTHER" id="PTHR35006">
    <property type="entry name" value="GLYOXALASE FAMILY PROTEIN (AFU_ORTHOLOGUE AFUA_5G14830)"/>
    <property type="match status" value="1"/>
</dbReference>
<reference evidence="2 3" key="1">
    <citation type="submission" date="2020-10" db="EMBL/GenBank/DDBJ databases">
        <title>Degradation of 1,4-Dioxane by Xanthobacter sp. YN2, via a Novel Group-2 Soluble Di-Iron Monooxygenase.</title>
        <authorList>
            <person name="Ma F."/>
            <person name="Wang Y."/>
            <person name="Yang J."/>
            <person name="Guo H."/>
            <person name="Su D."/>
            <person name="Yu L."/>
        </authorList>
    </citation>
    <scope>NUCLEOTIDE SEQUENCE [LARGE SCALE GENOMIC DNA]</scope>
    <source>
        <strain evidence="2 3">YN2</strain>
    </source>
</reference>
<organism evidence="2 3">
    <name type="scientific">Xanthobacter dioxanivorans</name>
    <dbReference type="NCBI Taxonomy" id="2528964"/>
    <lineage>
        <taxon>Bacteria</taxon>
        <taxon>Pseudomonadati</taxon>
        <taxon>Pseudomonadota</taxon>
        <taxon>Alphaproteobacteria</taxon>
        <taxon>Hyphomicrobiales</taxon>
        <taxon>Xanthobacteraceae</taxon>
        <taxon>Xanthobacter</taxon>
    </lineage>
</organism>
<keyword evidence="3" id="KW-1185">Reference proteome</keyword>
<dbReference type="InterPro" id="IPR004360">
    <property type="entry name" value="Glyas_Fos-R_dOase_dom"/>
</dbReference>
<name>A0A974SKH6_9HYPH</name>
<accession>A0A974SKH6</accession>
<dbReference type="EMBL" id="CP063362">
    <property type="protein sequence ID" value="QRG07538.1"/>
    <property type="molecule type" value="Genomic_DNA"/>
</dbReference>
<sequence length="160" mass="16479">MVFPPPVRPVIEHLSLTTVDLARAVRFYDAALAPLGLVRVADYDEPEGASACWGPPGTLPAPEGAIGAAPFWVQLREGPLAPPPGTHVCFCAPDVPAVAAFHAAGLATGGTDHGAPGLRPQYGPGYYAAFLMDPDGWRIEAVTYLQAGAPPPPGPAHGAQ</sequence>
<dbReference type="CDD" id="cd07262">
    <property type="entry name" value="VOC_like"/>
    <property type="match status" value="1"/>
</dbReference>
<dbReference type="Proteomes" id="UP000596427">
    <property type="component" value="Chromosome"/>
</dbReference>
<dbReference type="KEGG" id="xdi:EZH22_03830"/>
<dbReference type="Pfam" id="PF00903">
    <property type="entry name" value="Glyoxalase"/>
    <property type="match status" value="1"/>
</dbReference>
<proteinExistence type="predicted"/>
<dbReference type="SUPFAM" id="SSF54593">
    <property type="entry name" value="Glyoxalase/Bleomycin resistance protein/Dihydroxybiphenyl dioxygenase"/>
    <property type="match status" value="1"/>
</dbReference>
<evidence type="ECO:0000259" key="1">
    <source>
        <dbReference type="PROSITE" id="PS51819"/>
    </source>
</evidence>
<evidence type="ECO:0000313" key="2">
    <source>
        <dbReference type="EMBL" id="QRG07538.1"/>
    </source>
</evidence>
<feature type="domain" description="VOC" evidence="1">
    <location>
        <begin position="10"/>
        <end position="144"/>
    </location>
</feature>
<dbReference type="InterPro" id="IPR029068">
    <property type="entry name" value="Glyas_Bleomycin-R_OHBP_Dase"/>
</dbReference>
<gene>
    <name evidence="2" type="ORF">EZH22_03830</name>
</gene>
<dbReference type="AlphaFoldDB" id="A0A974SKH6"/>
<dbReference type="PROSITE" id="PS51819">
    <property type="entry name" value="VOC"/>
    <property type="match status" value="1"/>
</dbReference>
<dbReference type="Gene3D" id="3.10.180.10">
    <property type="entry name" value="2,3-Dihydroxybiphenyl 1,2-Dioxygenase, domain 1"/>
    <property type="match status" value="1"/>
</dbReference>
<evidence type="ECO:0000313" key="3">
    <source>
        <dbReference type="Proteomes" id="UP000596427"/>
    </source>
</evidence>
<dbReference type="PANTHER" id="PTHR35006:SF2">
    <property type="entry name" value="GLYOXALASE FAMILY PROTEIN (AFU_ORTHOLOGUE AFUA_5G14830)"/>
    <property type="match status" value="1"/>
</dbReference>
<protein>
    <submittedName>
        <fullName evidence="2">VOC family protein</fullName>
    </submittedName>
</protein>